<organism evidence="1">
    <name type="scientific">Candidatus Nitricoxidivorans perseverans</name>
    <dbReference type="NCBI Taxonomy" id="2975601"/>
    <lineage>
        <taxon>Bacteria</taxon>
        <taxon>Pseudomonadati</taxon>
        <taxon>Pseudomonadota</taxon>
        <taxon>Betaproteobacteria</taxon>
        <taxon>Nitrosomonadales</taxon>
        <taxon>Sterolibacteriaceae</taxon>
        <taxon>Candidatus Nitricoxidivorans</taxon>
    </lineage>
</organism>
<accession>A0AA49FK07</accession>
<dbReference type="EMBL" id="CP107246">
    <property type="protein sequence ID" value="WIM04925.1"/>
    <property type="molecule type" value="Genomic_DNA"/>
</dbReference>
<gene>
    <name evidence="1" type="ORF">OHM77_09460</name>
</gene>
<proteinExistence type="predicted"/>
<dbReference type="Proteomes" id="UP001234916">
    <property type="component" value="Chromosome"/>
</dbReference>
<name>A0AA49FK07_9PROT</name>
<dbReference type="AlphaFoldDB" id="A0AA49FK07"/>
<reference evidence="1" key="1">
    <citation type="journal article" date="2023" name="Nat. Microbiol.">
        <title>Enrichment and characterization of a nitric oxide-reducing microbial community in a continuous bioreactor.</title>
        <authorList>
            <person name="Garrido-Amador P."/>
            <person name="Stortenbeker N."/>
            <person name="Wessels H.J.C.T."/>
            <person name="Speth D.R."/>
            <person name="Garcia-Heredia I."/>
            <person name="Kartal B."/>
        </authorList>
    </citation>
    <scope>NUCLEOTIDE SEQUENCE</scope>
    <source>
        <strain evidence="1">MAG1</strain>
    </source>
</reference>
<evidence type="ECO:0000313" key="1">
    <source>
        <dbReference type="EMBL" id="WIM04925.1"/>
    </source>
</evidence>
<protein>
    <submittedName>
        <fullName evidence="1">Uncharacterized protein</fullName>
    </submittedName>
</protein>
<dbReference type="KEGG" id="npv:OHM77_09460"/>
<sequence length="216" mass="23780">MLQAKYGLLALLALGVGLARAQAGIDVAMVVFLRGGVSRVTAQGPQPMQSFVKLKHGDLLALQRDARLQVVYFEGGRQETWQGGGRLEVTKVESRAYGLPPPEAKVLPAVMVRQIARTPALDSQGRAGMMRLRSVPTAEDIARVESTYKRLRMEADRDDLNPELYLLSGLFEMRELDRVEQVLGDLQRARPGSQEVGLLVALYQKALKNAREAKGN</sequence>